<dbReference type="EMBL" id="JAKLMC020000025">
    <property type="protein sequence ID" value="KAK5950697.1"/>
    <property type="molecule type" value="Genomic_DNA"/>
</dbReference>
<evidence type="ECO:0008006" key="3">
    <source>
        <dbReference type="Google" id="ProtNLM"/>
    </source>
</evidence>
<sequence length="331" mass="38560">MSSYGERSPPFDEDEMDFASAYSLASTSNEYMIEHGRHFFSRDSSSPFPRGDQVAKENEIALHNLMFHLYDNRLYEAPIQQPRNVLEVRCGTQGLWAKSMADVFPDAQVTGMDVATPDTEGRENLQFVEQSHNDQWILDDKLQQFGKFDFLYARHLFASSRDYPDFYKQCLEHLEPGGYFEQCEMIPFCRCDDDTFREGSIVRGLCDLIPAMERGYQTQYDLASRMEQLIQEAGFVDIQRRIDKVPWSPWPPPETKEHRSGELFERFYQTGIQGWTIQPLVRHLQVREAILEKLAQHTDMTAKFDQETVNNMVSAAIIELNKNEIHWWSPS</sequence>
<gene>
    <name evidence="1" type="ORF">OHC33_008364</name>
</gene>
<dbReference type="Gene3D" id="3.40.50.150">
    <property type="entry name" value="Vaccinia Virus protein VP39"/>
    <property type="match status" value="1"/>
</dbReference>
<comment type="caution">
    <text evidence="1">The sequence shown here is derived from an EMBL/GenBank/DDBJ whole genome shotgun (WGS) entry which is preliminary data.</text>
</comment>
<keyword evidence="2" id="KW-1185">Reference proteome</keyword>
<dbReference type="InterPro" id="IPR029063">
    <property type="entry name" value="SAM-dependent_MTases_sf"/>
</dbReference>
<dbReference type="Proteomes" id="UP001316803">
    <property type="component" value="Unassembled WGS sequence"/>
</dbReference>
<evidence type="ECO:0000313" key="2">
    <source>
        <dbReference type="Proteomes" id="UP001316803"/>
    </source>
</evidence>
<dbReference type="PANTHER" id="PTHR43591">
    <property type="entry name" value="METHYLTRANSFERASE"/>
    <property type="match status" value="1"/>
</dbReference>
<dbReference type="Pfam" id="PF13489">
    <property type="entry name" value="Methyltransf_23"/>
    <property type="match status" value="1"/>
</dbReference>
<dbReference type="AlphaFoldDB" id="A0AAN8EH48"/>
<name>A0AAN8EH48_9EURO</name>
<dbReference type="PANTHER" id="PTHR43591:SF24">
    <property type="entry name" value="2-METHOXY-6-POLYPRENYL-1,4-BENZOQUINOL METHYLASE, MITOCHONDRIAL"/>
    <property type="match status" value="1"/>
</dbReference>
<proteinExistence type="predicted"/>
<accession>A0AAN8EH48</accession>
<reference evidence="1 2" key="1">
    <citation type="submission" date="2022-12" db="EMBL/GenBank/DDBJ databases">
        <title>Genomic features and morphological characterization of a novel Knufia sp. strain isolated from spacecraft assembly facility.</title>
        <authorList>
            <person name="Teixeira M."/>
            <person name="Chander A.M."/>
            <person name="Stajich J.E."/>
            <person name="Venkateswaran K."/>
        </authorList>
    </citation>
    <scope>NUCLEOTIDE SEQUENCE [LARGE SCALE GENOMIC DNA]</scope>
    <source>
        <strain evidence="1 2">FJI-L2-BK-P2</strain>
    </source>
</reference>
<dbReference type="SUPFAM" id="SSF53335">
    <property type="entry name" value="S-adenosyl-L-methionine-dependent methyltransferases"/>
    <property type="match status" value="1"/>
</dbReference>
<protein>
    <recommendedName>
        <fullName evidence="3">Methyltransferase domain-containing protein</fullName>
    </recommendedName>
</protein>
<dbReference type="GO" id="GO:0008168">
    <property type="term" value="F:methyltransferase activity"/>
    <property type="evidence" value="ECO:0007669"/>
    <property type="project" value="TreeGrafter"/>
</dbReference>
<dbReference type="CDD" id="cd02440">
    <property type="entry name" value="AdoMet_MTases"/>
    <property type="match status" value="1"/>
</dbReference>
<evidence type="ECO:0000313" key="1">
    <source>
        <dbReference type="EMBL" id="KAK5950697.1"/>
    </source>
</evidence>
<organism evidence="1 2">
    <name type="scientific">Knufia fluminis</name>
    <dbReference type="NCBI Taxonomy" id="191047"/>
    <lineage>
        <taxon>Eukaryota</taxon>
        <taxon>Fungi</taxon>
        <taxon>Dikarya</taxon>
        <taxon>Ascomycota</taxon>
        <taxon>Pezizomycotina</taxon>
        <taxon>Eurotiomycetes</taxon>
        <taxon>Chaetothyriomycetidae</taxon>
        <taxon>Chaetothyriales</taxon>
        <taxon>Trichomeriaceae</taxon>
        <taxon>Knufia</taxon>
    </lineage>
</organism>